<name>A0AAX6EV71_IRIPA</name>
<evidence type="ECO:0000313" key="2">
    <source>
        <dbReference type="EMBL" id="KAJ6808052.1"/>
    </source>
</evidence>
<keyword evidence="4" id="KW-1185">Reference proteome</keyword>
<dbReference type="AlphaFoldDB" id="A0AAX6EV71"/>
<comment type="caution">
    <text evidence="2">The sequence shown here is derived from an EMBL/GenBank/DDBJ whole genome shotgun (WGS) entry which is preliminary data.</text>
</comment>
<protein>
    <submittedName>
        <fullName evidence="2">Uncharacterized protein</fullName>
    </submittedName>
</protein>
<gene>
    <name evidence="2" type="ORF">M6B38_169030</name>
    <name evidence="3" type="ORF">M6B38_335275</name>
</gene>
<evidence type="ECO:0000313" key="3">
    <source>
        <dbReference type="EMBL" id="KAJ6834337.1"/>
    </source>
</evidence>
<evidence type="ECO:0000313" key="4">
    <source>
        <dbReference type="Proteomes" id="UP001140949"/>
    </source>
</evidence>
<reference evidence="2" key="1">
    <citation type="journal article" date="2023" name="GigaByte">
        <title>Genome assembly of the bearded iris, Iris pallida Lam.</title>
        <authorList>
            <person name="Bruccoleri R.E."/>
            <person name="Oakeley E.J."/>
            <person name="Faust A.M.E."/>
            <person name="Altorfer M."/>
            <person name="Dessus-Babus S."/>
            <person name="Burckhardt D."/>
            <person name="Oertli M."/>
            <person name="Naumann U."/>
            <person name="Petersen F."/>
            <person name="Wong J."/>
        </authorList>
    </citation>
    <scope>NUCLEOTIDE SEQUENCE</scope>
    <source>
        <strain evidence="2">GSM-AAB239-AS_SAM_17_03QT</strain>
    </source>
</reference>
<accession>A0AAX6EV71</accession>
<evidence type="ECO:0000256" key="1">
    <source>
        <dbReference type="SAM" id="MobiDB-lite"/>
    </source>
</evidence>
<dbReference type="EMBL" id="JANAVB010014512">
    <property type="protein sequence ID" value="KAJ6834337.1"/>
    <property type="molecule type" value="Genomic_DNA"/>
</dbReference>
<proteinExistence type="predicted"/>
<organism evidence="2 4">
    <name type="scientific">Iris pallida</name>
    <name type="common">Sweet iris</name>
    <dbReference type="NCBI Taxonomy" id="29817"/>
    <lineage>
        <taxon>Eukaryota</taxon>
        <taxon>Viridiplantae</taxon>
        <taxon>Streptophyta</taxon>
        <taxon>Embryophyta</taxon>
        <taxon>Tracheophyta</taxon>
        <taxon>Spermatophyta</taxon>
        <taxon>Magnoliopsida</taxon>
        <taxon>Liliopsida</taxon>
        <taxon>Asparagales</taxon>
        <taxon>Iridaceae</taxon>
        <taxon>Iridoideae</taxon>
        <taxon>Irideae</taxon>
        <taxon>Iris</taxon>
    </lineage>
</organism>
<dbReference type="EMBL" id="JANAVB010033620">
    <property type="protein sequence ID" value="KAJ6808052.1"/>
    <property type="molecule type" value="Genomic_DNA"/>
</dbReference>
<reference evidence="2" key="2">
    <citation type="submission" date="2023-04" db="EMBL/GenBank/DDBJ databases">
        <authorList>
            <person name="Bruccoleri R.E."/>
            <person name="Oakeley E.J."/>
            <person name="Faust A.-M."/>
            <person name="Dessus-Babus S."/>
            <person name="Altorfer M."/>
            <person name="Burckhardt D."/>
            <person name="Oertli M."/>
            <person name="Naumann U."/>
            <person name="Petersen F."/>
            <person name="Wong J."/>
        </authorList>
    </citation>
    <scope>NUCLEOTIDE SEQUENCE</scope>
    <source>
        <strain evidence="2">GSM-AAB239-AS_SAM_17_03QT</strain>
        <tissue evidence="2">Leaf</tissue>
    </source>
</reference>
<feature type="region of interest" description="Disordered" evidence="1">
    <location>
        <begin position="1"/>
        <end position="56"/>
    </location>
</feature>
<dbReference type="Proteomes" id="UP001140949">
    <property type="component" value="Unassembled WGS sequence"/>
</dbReference>
<sequence length="104" mass="11221">MGGTHRVLHSREKAQAERAPLSAVEARLRGGARGSLVEERAERGSPSGDRTTEPEGKLVQVRTVAANLRRGGSPSVNEWRKNSTRLGGLRQLGRLTAVGAREQI</sequence>